<feature type="compositionally biased region" description="Basic and acidic residues" evidence="1">
    <location>
        <begin position="10"/>
        <end position="42"/>
    </location>
</feature>
<protein>
    <submittedName>
        <fullName evidence="2">Uncharacterized protein</fullName>
    </submittedName>
</protein>
<comment type="caution">
    <text evidence="2">The sequence shown here is derived from an EMBL/GenBank/DDBJ whole genome shotgun (WGS) entry which is preliminary data.</text>
</comment>
<evidence type="ECO:0000313" key="3">
    <source>
        <dbReference type="Proteomes" id="UP000813444"/>
    </source>
</evidence>
<proteinExistence type="predicted"/>
<name>A0A8K0WY22_9HYPO</name>
<dbReference type="EMBL" id="JAGPNK010000001">
    <property type="protein sequence ID" value="KAH7329069.1"/>
    <property type="molecule type" value="Genomic_DNA"/>
</dbReference>
<evidence type="ECO:0000256" key="1">
    <source>
        <dbReference type="SAM" id="MobiDB-lite"/>
    </source>
</evidence>
<feature type="region of interest" description="Disordered" evidence="1">
    <location>
        <begin position="1"/>
        <end position="42"/>
    </location>
</feature>
<keyword evidence="3" id="KW-1185">Reference proteome</keyword>
<accession>A0A8K0WY22</accession>
<gene>
    <name evidence="2" type="ORF">B0I35DRAFT_35666</name>
</gene>
<organism evidence="2 3">
    <name type="scientific">Stachybotrys elegans</name>
    <dbReference type="NCBI Taxonomy" id="80388"/>
    <lineage>
        <taxon>Eukaryota</taxon>
        <taxon>Fungi</taxon>
        <taxon>Dikarya</taxon>
        <taxon>Ascomycota</taxon>
        <taxon>Pezizomycotina</taxon>
        <taxon>Sordariomycetes</taxon>
        <taxon>Hypocreomycetidae</taxon>
        <taxon>Hypocreales</taxon>
        <taxon>Stachybotryaceae</taxon>
        <taxon>Stachybotrys</taxon>
    </lineage>
</organism>
<dbReference type="AlphaFoldDB" id="A0A8K0WY22"/>
<reference evidence="2" key="1">
    <citation type="journal article" date="2021" name="Nat. Commun.">
        <title>Genetic determinants of endophytism in the Arabidopsis root mycobiome.</title>
        <authorList>
            <person name="Mesny F."/>
            <person name="Miyauchi S."/>
            <person name="Thiergart T."/>
            <person name="Pickel B."/>
            <person name="Atanasova L."/>
            <person name="Karlsson M."/>
            <person name="Huettel B."/>
            <person name="Barry K.W."/>
            <person name="Haridas S."/>
            <person name="Chen C."/>
            <person name="Bauer D."/>
            <person name="Andreopoulos W."/>
            <person name="Pangilinan J."/>
            <person name="LaButti K."/>
            <person name="Riley R."/>
            <person name="Lipzen A."/>
            <person name="Clum A."/>
            <person name="Drula E."/>
            <person name="Henrissat B."/>
            <person name="Kohler A."/>
            <person name="Grigoriev I.V."/>
            <person name="Martin F.M."/>
            <person name="Hacquard S."/>
        </authorList>
    </citation>
    <scope>NUCLEOTIDE SEQUENCE</scope>
    <source>
        <strain evidence="2">MPI-CAGE-CH-0235</strain>
    </source>
</reference>
<dbReference type="Proteomes" id="UP000813444">
    <property type="component" value="Unassembled WGS sequence"/>
</dbReference>
<sequence length="77" mass="8656">MVGGEGGEGGDIKRFLLPRNEDERNRRNRNHADSGKVGKGRGDATLLTVHTTYFVHILNSGSWLMHYYPHHDPRPCG</sequence>
<evidence type="ECO:0000313" key="2">
    <source>
        <dbReference type="EMBL" id="KAH7329069.1"/>
    </source>
</evidence>